<evidence type="ECO:0000313" key="7">
    <source>
        <dbReference type="Proteomes" id="UP001595897"/>
    </source>
</evidence>
<dbReference type="PANTHER" id="PTHR30026">
    <property type="entry name" value="OUTER MEMBRANE PROTEIN TOLC"/>
    <property type="match status" value="1"/>
</dbReference>
<name>A0ABV9LXP8_9ALTE</name>
<organism evidence="6 7">
    <name type="scientific">Glaciecola siphonariae</name>
    <dbReference type="NCBI Taxonomy" id="521012"/>
    <lineage>
        <taxon>Bacteria</taxon>
        <taxon>Pseudomonadati</taxon>
        <taxon>Pseudomonadota</taxon>
        <taxon>Gammaproteobacteria</taxon>
        <taxon>Alteromonadales</taxon>
        <taxon>Alteromonadaceae</taxon>
        <taxon>Glaciecola</taxon>
    </lineage>
</organism>
<comment type="caution">
    <text evidence="6">The sequence shown here is derived from an EMBL/GenBank/DDBJ whole genome shotgun (WGS) entry which is preliminary data.</text>
</comment>
<evidence type="ECO:0000256" key="2">
    <source>
        <dbReference type="ARBA" id="ARBA00022452"/>
    </source>
</evidence>
<protein>
    <submittedName>
        <fullName evidence="6">TolC family protein</fullName>
    </submittedName>
</protein>
<dbReference type="PANTHER" id="PTHR30026:SF22">
    <property type="entry name" value="OUTER MEMBRANE EFFLUX PROTEIN"/>
    <property type="match status" value="1"/>
</dbReference>
<evidence type="ECO:0000256" key="3">
    <source>
        <dbReference type="ARBA" id="ARBA00022692"/>
    </source>
</evidence>
<keyword evidence="4" id="KW-0472">Membrane</keyword>
<keyword evidence="3" id="KW-0812">Transmembrane</keyword>
<dbReference type="Proteomes" id="UP001595897">
    <property type="component" value="Unassembled WGS sequence"/>
</dbReference>
<keyword evidence="2" id="KW-1134">Transmembrane beta strand</keyword>
<evidence type="ECO:0000313" key="6">
    <source>
        <dbReference type="EMBL" id="MFC4701342.1"/>
    </source>
</evidence>
<gene>
    <name evidence="6" type="ORF">ACFO4O_14320</name>
</gene>
<keyword evidence="7" id="KW-1185">Reference proteome</keyword>
<dbReference type="InterPro" id="IPR051906">
    <property type="entry name" value="TolC-like"/>
</dbReference>
<dbReference type="RefSeq" id="WP_382409738.1">
    <property type="nucleotide sequence ID" value="NZ_JBHSGU010000009.1"/>
</dbReference>
<dbReference type="Gene3D" id="1.20.1600.10">
    <property type="entry name" value="Outer membrane efflux proteins (OEP)"/>
    <property type="match status" value="1"/>
</dbReference>
<reference evidence="7" key="1">
    <citation type="journal article" date="2019" name="Int. J. Syst. Evol. Microbiol.">
        <title>The Global Catalogue of Microorganisms (GCM) 10K type strain sequencing project: providing services to taxonomists for standard genome sequencing and annotation.</title>
        <authorList>
            <consortium name="The Broad Institute Genomics Platform"/>
            <consortium name="The Broad Institute Genome Sequencing Center for Infectious Disease"/>
            <person name="Wu L."/>
            <person name="Ma J."/>
        </authorList>
    </citation>
    <scope>NUCLEOTIDE SEQUENCE [LARGE SCALE GENOMIC DNA]</scope>
    <source>
        <strain evidence="7">KACC 12507</strain>
    </source>
</reference>
<comment type="subcellular location">
    <subcellularLocation>
        <location evidence="1">Cell outer membrane</location>
    </subcellularLocation>
</comment>
<keyword evidence="5" id="KW-0998">Cell outer membrane</keyword>
<dbReference type="EMBL" id="JBHSGU010000009">
    <property type="protein sequence ID" value="MFC4701342.1"/>
    <property type="molecule type" value="Genomic_DNA"/>
</dbReference>
<accession>A0ABV9LXP8</accession>
<evidence type="ECO:0000256" key="5">
    <source>
        <dbReference type="ARBA" id="ARBA00023237"/>
    </source>
</evidence>
<evidence type="ECO:0000256" key="1">
    <source>
        <dbReference type="ARBA" id="ARBA00004442"/>
    </source>
</evidence>
<sequence>MFTLFAMWLPATTFASSIHSKEVTSAAESALGVLSLQHAIELASANDPWLKRSQFEQQASLARSVAAASLPDPSLSISLANLPTDGLAFNQEPMTQLKVGLSQTLARGDSLNIKREQLEAVAAQQPFLRLNRKASVAVQVSHFYLDAMLAKMSIALIEQDRALFEQLGDIAQSAYASAIGATRQQDVLRAELELVRIEDKLLALKANQANAMARLNEWLAPDMQNAEHVYELNQQSATDLRHAFYQSPPWILPEALPKVSVTTLASFLGHQGQHKNLDNEAIIALVRQRDQSPLIEFISSHPLVLGIEQNILAQQNEVALAKEQYKPQWAVNASYAHRDDDDIGRSRADFLSIGLSVDLPLFQQNRQDQSYKAAVNQAEASKTQKRLALRNMLAKIHASYANYERLLQRQALYRTRFIVQSEQEAEASLSAYTNDEGDFTEVVQARIGLLNAKLDALNIEFELNKTKMQLGYYFVQAASFSHQQELQP</sequence>
<evidence type="ECO:0000256" key="4">
    <source>
        <dbReference type="ARBA" id="ARBA00023136"/>
    </source>
</evidence>
<dbReference type="SUPFAM" id="SSF56954">
    <property type="entry name" value="Outer membrane efflux proteins (OEP)"/>
    <property type="match status" value="1"/>
</dbReference>
<proteinExistence type="predicted"/>